<dbReference type="PANTHER" id="PTHR43479">
    <property type="entry name" value="ACREF/ENVCD OPERON REPRESSOR-RELATED"/>
    <property type="match status" value="1"/>
</dbReference>
<dbReference type="Pfam" id="PF00440">
    <property type="entry name" value="TetR_N"/>
    <property type="match status" value="1"/>
</dbReference>
<organism evidence="3">
    <name type="scientific">bioreactor metagenome</name>
    <dbReference type="NCBI Taxonomy" id="1076179"/>
    <lineage>
        <taxon>unclassified sequences</taxon>
        <taxon>metagenomes</taxon>
        <taxon>ecological metagenomes</taxon>
    </lineage>
</organism>
<evidence type="ECO:0000313" key="3">
    <source>
        <dbReference type="EMBL" id="MPL58002.1"/>
    </source>
</evidence>
<dbReference type="InterPro" id="IPR050624">
    <property type="entry name" value="HTH-type_Tx_Regulator"/>
</dbReference>
<dbReference type="SUPFAM" id="SSF46689">
    <property type="entry name" value="Homeodomain-like"/>
    <property type="match status" value="1"/>
</dbReference>
<dbReference type="AlphaFoldDB" id="A0A644SWE1"/>
<keyword evidence="1" id="KW-0238">DNA-binding</keyword>
<dbReference type="PANTHER" id="PTHR43479:SF11">
    <property type="entry name" value="ACREF_ENVCD OPERON REPRESSOR-RELATED"/>
    <property type="match status" value="1"/>
</dbReference>
<dbReference type="InterPro" id="IPR036271">
    <property type="entry name" value="Tet_transcr_reg_TetR-rel_C_sf"/>
</dbReference>
<dbReference type="EMBL" id="VSSQ01000006">
    <property type="protein sequence ID" value="MPL58002.1"/>
    <property type="molecule type" value="Genomic_DNA"/>
</dbReference>
<reference evidence="3" key="1">
    <citation type="submission" date="2019-08" db="EMBL/GenBank/DDBJ databases">
        <authorList>
            <person name="Kucharzyk K."/>
            <person name="Murdoch R.W."/>
            <person name="Higgins S."/>
            <person name="Loffler F."/>
        </authorList>
    </citation>
    <scope>NUCLEOTIDE SEQUENCE</scope>
</reference>
<dbReference type="InterPro" id="IPR009057">
    <property type="entry name" value="Homeodomain-like_sf"/>
</dbReference>
<sequence>MNKKDKIAEVTFSLALKCGFDNVSLNQIEDTGNVTTGAIYYHFKDKNDILKYIVEMYILKEIENFKKILKNYKGTPLEKLRFTFYYHVGLNIGDHSDILELSDKTNVDYKQHHLLLTSVYYQHQELRNLFHNMNLEIFKFYKELIEESIEKKEIRSDINSEDLAIYLFTIFKGFIELSTVFPKFTLKKFIETNLELIFENIKK</sequence>
<proteinExistence type="predicted"/>
<dbReference type="PROSITE" id="PS50977">
    <property type="entry name" value="HTH_TETR_2"/>
    <property type="match status" value="1"/>
</dbReference>
<dbReference type="Gene3D" id="1.10.357.10">
    <property type="entry name" value="Tetracycline Repressor, domain 2"/>
    <property type="match status" value="1"/>
</dbReference>
<protein>
    <recommendedName>
        <fullName evidence="2">HTH tetR-type domain-containing protein</fullName>
    </recommendedName>
</protein>
<dbReference type="InterPro" id="IPR001647">
    <property type="entry name" value="HTH_TetR"/>
</dbReference>
<evidence type="ECO:0000256" key="1">
    <source>
        <dbReference type="ARBA" id="ARBA00023125"/>
    </source>
</evidence>
<comment type="caution">
    <text evidence="3">The sequence shown here is derived from an EMBL/GenBank/DDBJ whole genome shotgun (WGS) entry which is preliminary data.</text>
</comment>
<dbReference type="Gene3D" id="1.10.10.60">
    <property type="entry name" value="Homeodomain-like"/>
    <property type="match status" value="1"/>
</dbReference>
<accession>A0A644SWE1</accession>
<gene>
    <name evidence="3" type="ORF">SDC9_03527</name>
</gene>
<evidence type="ECO:0000259" key="2">
    <source>
        <dbReference type="PROSITE" id="PS50977"/>
    </source>
</evidence>
<name>A0A644SWE1_9ZZZZ</name>
<dbReference type="SUPFAM" id="SSF48498">
    <property type="entry name" value="Tetracyclin repressor-like, C-terminal domain"/>
    <property type="match status" value="1"/>
</dbReference>
<dbReference type="InterPro" id="IPR023772">
    <property type="entry name" value="DNA-bd_HTH_TetR-type_CS"/>
</dbReference>
<dbReference type="PROSITE" id="PS01081">
    <property type="entry name" value="HTH_TETR_1"/>
    <property type="match status" value="1"/>
</dbReference>
<feature type="domain" description="HTH tetR-type" evidence="2">
    <location>
        <begin position="1"/>
        <end position="61"/>
    </location>
</feature>
<dbReference type="GO" id="GO:0003677">
    <property type="term" value="F:DNA binding"/>
    <property type="evidence" value="ECO:0007669"/>
    <property type="project" value="UniProtKB-KW"/>
</dbReference>